<dbReference type="PANTHER" id="PTHR47522">
    <property type="entry name" value="SALVADOR FAMILY WW DOMAIN-CONTAINING PROTEIN 1"/>
    <property type="match status" value="1"/>
</dbReference>
<reference evidence="2" key="1">
    <citation type="submission" date="2021-02" db="EMBL/GenBank/DDBJ databases">
        <authorList>
            <person name="Nowell W R."/>
        </authorList>
    </citation>
    <scope>NUCLEOTIDE SEQUENCE</scope>
</reference>
<protein>
    <recommendedName>
        <fullName evidence="1">SARAH domain-containing protein</fullName>
    </recommendedName>
</protein>
<comment type="caution">
    <text evidence="2">The sequence shown here is derived from an EMBL/GenBank/DDBJ whole genome shotgun (WGS) entry which is preliminary data.</text>
</comment>
<dbReference type="GO" id="GO:0035329">
    <property type="term" value="P:hippo signaling"/>
    <property type="evidence" value="ECO:0007669"/>
    <property type="project" value="InterPro"/>
</dbReference>
<dbReference type="InterPro" id="IPR030030">
    <property type="entry name" value="Sav"/>
</dbReference>
<dbReference type="GO" id="GO:0008285">
    <property type="term" value="P:negative regulation of cell population proliferation"/>
    <property type="evidence" value="ECO:0007669"/>
    <property type="project" value="TreeGrafter"/>
</dbReference>
<organism evidence="2 3">
    <name type="scientific">Adineta steineri</name>
    <dbReference type="NCBI Taxonomy" id="433720"/>
    <lineage>
        <taxon>Eukaryota</taxon>
        <taxon>Metazoa</taxon>
        <taxon>Spiralia</taxon>
        <taxon>Gnathifera</taxon>
        <taxon>Rotifera</taxon>
        <taxon>Eurotatoria</taxon>
        <taxon>Bdelloidea</taxon>
        <taxon>Adinetida</taxon>
        <taxon>Adinetidae</taxon>
        <taxon>Adineta</taxon>
    </lineage>
</organism>
<feature type="domain" description="SARAH" evidence="1">
    <location>
        <begin position="36"/>
        <end position="83"/>
    </location>
</feature>
<dbReference type="GO" id="GO:0043065">
    <property type="term" value="P:positive regulation of apoptotic process"/>
    <property type="evidence" value="ECO:0007669"/>
    <property type="project" value="TreeGrafter"/>
</dbReference>
<name>A0A820SVD3_9BILA</name>
<dbReference type="AlphaFoldDB" id="A0A820SVD3"/>
<dbReference type="GO" id="GO:0005829">
    <property type="term" value="C:cytosol"/>
    <property type="evidence" value="ECO:0007669"/>
    <property type="project" value="TreeGrafter"/>
</dbReference>
<proteinExistence type="predicted"/>
<dbReference type="PROSITE" id="PS50951">
    <property type="entry name" value="SARAH"/>
    <property type="match status" value="1"/>
</dbReference>
<accession>A0A820SVD3</accession>
<evidence type="ECO:0000259" key="1">
    <source>
        <dbReference type="PROSITE" id="PS50951"/>
    </source>
</evidence>
<dbReference type="GO" id="GO:0060090">
    <property type="term" value="F:molecular adaptor activity"/>
    <property type="evidence" value="ECO:0007669"/>
    <property type="project" value="InterPro"/>
</dbReference>
<evidence type="ECO:0000313" key="3">
    <source>
        <dbReference type="Proteomes" id="UP000663881"/>
    </source>
</evidence>
<evidence type="ECO:0000313" key="2">
    <source>
        <dbReference type="EMBL" id="CAF4458725.1"/>
    </source>
</evidence>
<dbReference type="Proteomes" id="UP000663881">
    <property type="component" value="Unassembled WGS sequence"/>
</dbReference>
<gene>
    <name evidence="2" type="ORF">OKA104_LOCUS54567</name>
</gene>
<dbReference type="PANTHER" id="PTHR47522:SF2">
    <property type="entry name" value="PROTEIN SALVADOR HOMOLOG 1"/>
    <property type="match status" value="1"/>
</dbReference>
<dbReference type="InterPro" id="IPR011524">
    <property type="entry name" value="SARAH_dom"/>
</dbReference>
<sequence length="95" mass="10955">RESTKKSLPSINPSLKRRIPSFLRVYSQASSSNDILLQWHLFNLSELESFYTMITRLYKNENLARVQLYEAYRAALIFAHTSKISSNSNAISTNL</sequence>
<feature type="non-terminal residue" evidence="2">
    <location>
        <position position="1"/>
    </location>
</feature>
<dbReference type="EMBL" id="CAJOAY010036660">
    <property type="protein sequence ID" value="CAF4458725.1"/>
    <property type="molecule type" value="Genomic_DNA"/>
</dbReference>
<dbReference type="GO" id="GO:0006915">
    <property type="term" value="P:apoptotic process"/>
    <property type="evidence" value="ECO:0007669"/>
    <property type="project" value="InterPro"/>
</dbReference>